<dbReference type="SUPFAM" id="SSF54292">
    <property type="entry name" value="2Fe-2S ferredoxin-like"/>
    <property type="match status" value="1"/>
</dbReference>
<dbReference type="SUPFAM" id="SSF46548">
    <property type="entry name" value="alpha-helical ferredoxin"/>
    <property type="match status" value="1"/>
</dbReference>
<dbReference type="GO" id="GO:0046872">
    <property type="term" value="F:metal ion binding"/>
    <property type="evidence" value="ECO:0007669"/>
    <property type="project" value="UniProtKB-KW"/>
</dbReference>
<proteinExistence type="inferred from homology"/>
<dbReference type="Pfam" id="PF13085">
    <property type="entry name" value="Fer2_3"/>
    <property type="match status" value="1"/>
</dbReference>
<evidence type="ECO:0000256" key="8">
    <source>
        <dbReference type="ARBA" id="ARBA00023004"/>
    </source>
</evidence>
<keyword evidence="4" id="KW-0004">4Fe-4S</keyword>
<evidence type="ECO:0000256" key="10">
    <source>
        <dbReference type="ARBA" id="ARBA00034078"/>
    </source>
</evidence>
<keyword evidence="9" id="KW-0411">Iron-sulfur</keyword>
<evidence type="ECO:0000256" key="6">
    <source>
        <dbReference type="ARBA" id="ARBA00022723"/>
    </source>
</evidence>
<evidence type="ECO:0000256" key="4">
    <source>
        <dbReference type="ARBA" id="ARBA00022485"/>
    </source>
</evidence>
<evidence type="ECO:0000259" key="11">
    <source>
        <dbReference type="Pfam" id="PF13085"/>
    </source>
</evidence>
<dbReference type="GO" id="GO:0009055">
    <property type="term" value="F:electron transfer activity"/>
    <property type="evidence" value="ECO:0007669"/>
    <property type="project" value="InterPro"/>
</dbReference>
<keyword evidence="5" id="KW-0001">2Fe-2S</keyword>
<feature type="domain" description="4Fe-4S ferredoxin-type" evidence="12">
    <location>
        <begin position="165"/>
        <end position="237"/>
    </location>
</feature>
<dbReference type="InterPro" id="IPR017896">
    <property type="entry name" value="4Fe4S_Fe-S-bd"/>
</dbReference>
<dbReference type="InterPro" id="IPR009051">
    <property type="entry name" value="Helical_ferredxn"/>
</dbReference>
<keyword evidence="7" id="KW-0560">Oxidoreductase</keyword>
<evidence type="ECO:0000256" key="3">
    <source>
        <dbReference type="ARBA" id="ARBA00009433"/>
    </source>
</evidence>
<dbReference type="InterPro" id="IPR050573">
    <property type="entry name" value="SDH/FRD_Iron-Sulfur"/>
</dbReference>
<evidence type="ECO:0000256" key="5">
    <source>
        <dbReference type="ARBA" id="ARBA00022714"/>
    </source>
</evidence>
<dbReference type="EMBL" id="LAZR01007104">
    <property type="protein sequence ID" value="KKM87418.1"/>
    <property type="molecule type" value="Genomic_DNA"/>
</dbReference>
<dbReference type="PANTHER" id="PTHR11921:SF29">
    <property type="entry name" value="SUCCINATE DEHYDROGENASE [UBIQUINONE] IRON-SULFUR SUBUNIT, MITOCHONDRIAL"/>
    <property type="match status" value="1"/>
</dbReference>
<sequence length="253" mass="29158">MSENAKFLVYRNSGEGRTRYEHYEVPLVKGMSILEALFYIQDHYDSTFAFRYACRGAICGSCGMIIDKVPILACRQQVSTVKKMKKPVNLPEFNFGDPSDWNSEIEILIEPLPNMTVLKDLVVDMEPFWKFYREVEPYFTREWNDIAPESTQSPNEMKKIESLVYCILCGLCWACPVSKKNKNYLGPTQIAKADRFMSDSRISKETQEKIVKRVLRNDGVPACEKFFVCNRVCPKGVMPGTAIKNIRDNWTTK</sequence>
<dbReference type="InterPro" id="IPR004489">
    <property type="entry name" value="Succ_DH/fum_Rdtase_Fe-S"/>
</dbReference>
<comment type="cofactor">
    <cofactor evidence="10">
        <name>[2Fe-2S] cluster</name>
        <dbReference type="ChEBI" id="CHEBI:190135"/>
    </cofactor>
</comment>
<dbReference type="PANTHER" id="PTHR11921">
    <property type="entry name" value="SUCCINATE DEHYDROGENASE IRON-SULFUR PROTEIN"/>
    <property type="match status" value="1"/>
</dbReference>
<evidence type="ECO:0000313" key="13">
    <source>
        <dbReference type="EMBL" id="KKM87418.1"/>
    </source>
</evidence>
<protein>
    <submittedName>
        <fullName evidence="13">Uncharacterized protein</fullName>
    </submittedName>
</protein>
<evidence type="ECO:0000256" key="2">
    <source>
        <dbReference type="ARBA" id="ARBA00001966"/>
    </source>
</evidence>
<dbReference type="GO" id="GO:0051537">
    <property type="term" value="F:2 iron, 2 sulfur cluster binding"/>
    <property type="evidence" value="ECO:0007669"/>
    <property type="project" value="UniProtKB-KW"/>
</dbReference>
<dbReference type="InterPro" id="IPR006058">
    <property type="entry name" value="2Fe2S_fd_BS"/>
</dbReference>
<dbReference type="GO" id="GO:0051539">
    <property type="term" value="F:4 iron, 4 sulfur cluster binding"/>
    <property type="evidence" value="ECO:0007669"/>
    <property type="project" value="UniProtKB-KW"/>
</dbReference>
<feature type="domain" description="Succinate dehydogenase/fumarate reductase N-terminal" evidence="11">
    <location>
        <begin position="7"/>
        <end position="129"/>
    </location>
</feature>
<gene>
    <name evidence="13" type="ORF">LCGC14_1269120</name>
</gene>
<dbReference type="Gene3D" id="1.10.1060.10">
    <property type="entry name" value="Alpha-helical ferredoxin"/>
    <property type="match status" value="1"/>
</dbReference>
<dbReference type="GO" id="GO:0016491">
    <property type="term" value="F:oxidoreductase activity"/>
    <property type="evidence" value="ECO:0007669"/>
    <property type="project" value="UniProtKB-KW"/>
</dbReference>
<dbReference type="NCBIfam" id="TIGR00384">
    <property type="entry name" value="dhsB"/>
    <property type="match status" value="1"/>
</dbReference>
<organism evidence="13">
    <name type="scientific">marine sediment metagenome</name>
    <dbReference type="NCBI Taxonomy" id="412755"/>
    <lineage>
        <taxon>unclassified sequences</taxon>
        <taxon>metagenomes</taxon>
        <taxon>ecological metagenomes</taxon>
    </lineage>
</organism>
<dbReference type="PROSITE" id="PS00197">
    <property type="entry name" value="2FE2S_FER_1"/>
    <property type="match status" value="1"/>
</dbReference>
<dbReference type="InterPro" id="IPR025192">
    <property type="entry name" value="Succ_DH/fum_Rdtase_N"/>
</dbReference>
<dbReference type="AlphaFoldDB" id="A0A0F9L0H0"/>
<dbReference type="GO" id="GO:0022904">
    <property type="term" value="P:respiratory electron transport chain"/>
    <property type="evidence" value="ECO:0007669"/>
    <property type="project" value="TreeGrafter"/>
</dbReference>
<evidence type="ECO:0000256" key="7">
    <source>
        <dbReference type="ARBA" id="ARBA00023002"/>
    </source>
</evidence>
<keyword evidence="6" id="KW-0479">Metal-binding</keyword>
<comment type="cofactor">
    <cofactor evidence="1">
        <name>[3Fe-4S] cluster</name>
        <dbReference type="ChEBI" id="CHEBI:21137"/>
    </cofactor>
</comment>
<dbReference type="Pfam" id="PF13183">
    <property type="entry name" value="Fer4_8"/>
    <property type="match status" value="1"/>
</dbReference>
<dbReference type="InterPro" id="IPR036010">
    <property type="entry name" value="2Fe-2S_ferredoxin-like_sf"/>
</dbReference>
<keyword evidence="8" id="KW-0408">Iron</keyword>
<evidence type="ECO:0000256" key="1">
    <source>
        <dbReference type="ARBA" id="ARBA00001927"/>
    </source>
</evidence>
<comment type="caution">
    <text evidence="13">The sequence shown here is derived from an EMBL/GenBank/DDBJ whole genome shotgun (WGS) entry which is preliminary data.</text>
</comment>
<dbReference type="Gene3D" id="3.10.20.30">
    <property type="match status" value="1"/>
</dbReference>
<evidence type="ECO:0000259" key="12">
    <source>
        <dbReference type="Pfam" id="PF13183"/>
    </source>
</evidence>
<dbReference type="GO" id="GO:0006099">
    <property type="term" value="P:tricarboxylic acid cycle"/>
    <property type="evidence" value="ECO:0007669"/>
    <property type="project" value="InterPro"/>
</dbReference>
<accession>A0A0F9L0H0</accession>
<name>A0A0F9L0H0_9ZZZZ</name>
<comment type="cofactor">
    <cofactor evidence="2">
        <name>[4Fe-4S] cluster</name>
        <dbReference type="ChEBI" id="CHEBI:49883"/>
    </cofactor>
</comment>
<evidence type="ECO:0000256" key="9">
    <source>
        <dbReference type="ARBA" id="ARBA00023014"/>
    </source>
</evidence>
<dbReference type="InterPro" id="IPR012675">
    <property type="entry name" value="Beta-grasp_dom_sf"/>
</dbReference>
<reference evidence="13" key="1">
    <citation type="journal article" date="2015" name="Nature">
        <title>Complex archaea that bridge the gap between prokaryotes and eukaryotes.</title>
        <authorList>
            <person name="Spang A."/>
            <person name="Saw J.H."/>
            <person name="Jorgensen S.L."/>
            <person name="Zaremba-Niedzwiedzka K."/>
            <person name="Martijn J."/>
            <person name="Lind A.E."/>
            <person name="van Eijk R."/>
            <person name="Schleper C."/>
            <person name="Guy L."/>
            <person name="Ettema T.J."/>
        </authorList>
    </citation>
    <scope>NUCLEOTIDE SEQUENCE</scope>
</reference>
<comment type="similarity">
    <text evidence="3">Belongs to the succinate dehydrogenase/fumarate reductase iron-sulfur protein family.</text>
</comment>